<dbReference type="GO" id="GO:0003677">
    <property type="term" value="F:DNA binding"/>
    <property type="evidence" value="ECO:0007669"/>
    <property type="project" value="InterPro"/>
</dbReference>
<accession>A0A1E4QZU2</accession>
<name>A0A1E4QZU2_9BACI</name>
<feature type="domain" description="DNA methylase adenine-specific" evidence="4">
    <location>
        <begin position="147"/>
        <end position="288"/>
    </location>
</feature>
<gene>
    <name evidence="5" type="ORF">BG258_20345</name>
</gene>
<dbReference type="InterPro" id="IPR029063">
    <property type="entry name" value="SAM-dependent_MTases_sf"/>
</dbReference>
<dbReference type="SUPFAM" id="SSF53335">
    <property type="entry name" value="S-adenosyl-L-methionine-dependent methyltransferases"/>
    <property type="match status" value="1"/>
</dbReference>
<dbReference type="InterPro" id="IPR050953">
    <property type="entry name" value="N4_N6_ade-DNA_methylase"/>
</dbReference>
<dbReference type="InterPro" id="IPR003356">
    <property type="entry name" value="DNA_methylase_A-5"/>
</dbReference>
<keyword evidence="3" id="KW-0949">S-adenosyl-L-methionine</keyword>
<evidence type="ECO:0000313" key="5">
    <source>
        <dbReference type="EMBL" id="ODV53733.1"/>
    </source>
</evidence>
<dbReference type="Proteomes" id="UP000094784">
    <property type="component" value="Unassembled WGS sequence"/>
</dbReference>
<dbReference type="EMBL" id="MECQ01000003">
    <property type="protein sequence ID" value="ODV53733.1"/>
    <property type="molecule type" value="Genomic_DNA"/>
</dbReference>
<evidence type="ECO:0000256" key="3">
    <source>
        <dbReference type="ARBA" id="ARBA00022691"/>
    </source>
</evidence>
<dbReference type="PANTHER" id="PTHR33841:SF5">
    <property type="entry name" value="DNA METHYLASE (MODIFICATION METHYLASE) (METHYLTRANSFERASE)-RELATED"/>
    <property type="match status" value="1"/>
</dbReference>
<dbReference type="Pfam" id="PF02384">
    <property type="entry name" value="N6_Mtase"/>
    <property type="match status" value="1"/>
</dbReference>
<dbReference type="AlphaFoldDB" id="A0A1E4QZU2"/>
<dbReference type="PANTHER" id="PTHR33841">
    <property type="entry name" value="DNA METHYLTRANSFERASE YEEA-RELATED"/>
    <property type="match status" value="1"/>
</dbReference>
<dbReference type="RefSeq" id="WP_069483118.1">
    <property type="nucleotide sequence ID" value="NZ_KV766182.1"/>
</dbReference>
<evidence type="ECO:0000313" key="6">
    <source>
        <dbReference type="Proteomes" id="UP000094784"/>
    </source>
</evidence>
<dbReference type="GO" id="GO:0008170">
    <property type="term" value="F:N-methyltransferase activity"/>
    <property type="evidence" value="ECO:0007669"/>
    <property type="project" value="InterPro"/>
</dbReference>
<dbReference type="OrthoDB" id="9815272at2"/>
<keyword evidence="1" id="KW-0489">Methyltransferase</keyword>
<evidence type="ECO:0000256" key="1">
    <source>
        <dbReference type="ARBA" id="ARBA00022603"/>
    </source>
</evidence>
<organism evidence="5 6">
    <name type="scientific">Lysinibacillus fusiformis</name>
    <dbReference type="NCBI Taxonomy" id="28031"/>
    <lineage>
        <taxon>Bacteria</taxon>
        <taxon>Bacillati</taxon>
        <taxon>Bacillota</taxon>
        <taxon>Bacilli</taxon>
        <taxon>Bacillales</taxon>
        <taxon>Bacillaceae</taxon>
        <taxon>Lysinibacillus</taxon>
    </lineage>
</organism>
<protein>
    <recommendedName>
        <fullName evidence="4">DNA methylase adenine-specific domain-containing protein</fullName>
    </recommendedName>
</protein>
<dbReference type="CDD" id="cd02440">
    <property type="entry name" value="AdoMet_MTases"/>
    <property type="match status" value="1"/>
</dbReference>
<sequence length="951" mass="111561">MLSYDKSTRRTQYTKWQSASLEIIQTITSKLALHFEQSKLSNIHERWLEINDLKDKEKDFHHNLEKSVEKLLYLFILNILFLKKYEANEYKKINHVQDLLSCIDKKNEVNEFPTTMYYVALLEIDKEKNYYALLNMANDFDLIELVSIYEDVISKKERKDLGKFFTEHTISKLIAALTITKESKRILDPMCGTGLFISSTIELLEQADFGVKKEFVGFEINLITAEIAKLVFKVEKLEKKYSHEVEILNVDAFNPFIRTPPSKEMFALDNEQQRVEPFDVIIGNPAYIRYQNLGQLYKYIPNKFKRAYIEVYNELLEDSKAQGKFVNAYIRASLLGNIQNMEHFKERLKLIKKKSIAYIAEDELFWHNMVKGYSGLSDSTVPTWLLSYTLCNLKGKMGFITSNSWINRDYGAMLKLFLVKLTELKYVMDLSNIVAFDDAQVSTSIVITSKKKFNPKNRVKFIKFKQIDQQNHNLHYMMTNILKGKKCYKDGKNLELQFSNWLETIESDWEDAFVRIRIVEQQDLLSELLQEKKLLKFIPAQEKIDPLLPQKWSDFFQHGSVMETLYSSNKWMSIDHLPININQGIRTGYNSFFYFKRLTFEELREKGLVKGSIQTNPCTDLYWENIYEKNLVNIEDICAPSTKIPVNYENQYNEYILVTYNYVDLGEKKDKLTFIRKKYLKKAVRSIKDLSYYDVTNERLPHYIFISGEGILRNDLNCLAENYMSEEIEGWTTMGLHAFDEATNAYVEEAMKLRVQKNEGIIYVPEMPVLQSYKNKPKKQSLPTYWYTLALQSRHIGNIFVNRINYKEIPFVLNDMKNPYVIDANFTTMTFKDNVDGKTLHVYMAIFNSSLIRLQLEKNCTVMAGGALKVEATHLRKILVPDLSVLSERQIQNLEKLGMTIKNKKFPDEHLVSEIDRLLLETVTDTEQNALKLLQEIYEEIEFVKNERLKK</sequence>
<dbReference type="PRINTS" id="PR00507">
    <property type="entry name" value="N12N6MTFRASE"/>
</dbReference>
<evidence type="ECO:0000256" key="2">
    <source>
        <dbReference type="ARBA" id="ARBA00022679"/>
    </source>
</evidence>
<keyword evidence="2" id="KW-0808">Transferase</keyword>
<evidence type="ECO:0000259" key="4">
    <source>
        <dbReference type="Pfam" id="PF02384"/>
    </source>
</evidence>
<comment type="caution">
    <text evidence="5">The sequence shown here is derived from an EMBL/GenBank/DDBJ whole genome shotgun (WGS) entry which is preliminary data.</text>
</comment>
<dbReference type="Gene3D" id="3.40.50.150">
    <property type="entry name" value="Vaccinia Virus protein VP39"/>
    <property type="match status" value="1"/>
</dbReference>
<reference evidence="5 6" key="1">
    <citation type="submission" date="2016-09" db="EMBL/GenBank/DDBJ databases">
        <title>Draft genome sequence of the soil isolate, Lysinibacillus fusiformis M5, a potential hypoxanthine producer.</title>
        <authorList>
            <person name="Gallegos-Monterrosa R."/>
            <person name="Maroti G."/>
            <person name="Balint B."/>
            <person name="Kovacs A.T."/>
        </authorList>
    </citation>
    <scope>NUCLEOTIDE SEQUENCE [LARGE SCALE GENOMIC DNA]</scope>
    <source>
        <strain evidence="5 6">M5</strain>
    </source>
</reference>
<proteinExistence type="predicted"/>
<dbReference type="GO" id="GO:0032259">
    <property type="term" value="P:methylation"/>
    <property type="evidence" value="ECO:0007669"/>
    <property type="project" value="UniProtKB-KW"/>
</dbReference>